<evidence type="ECO:0000313" key="4">
    <source>
        <dbReference type="Proteomes" id="UP000694559"/>
    </source>
</evidence>
<dbReference type="GO" id="GO:0004526">
    <property type="term" value="F:ribonuclease P activity"/>
    <property type="evidence" value="ECO:0007669"/>
    <property type="project" value="Ensembl"/>
</dbReference>
<reference evidence="3" key="2">
    <citation type="submission" date="2025-09" db="UniProtKB">
        <authorList>
            <consortium name="Ensembl"/>
        </authorList>
    </citation>
    <scope>IDENTIFICATION</scope>
</reference>
<dbReference type="Proteomes" id="UP000694559">
    <property type="component" value="Unplaced"/>
</dbReference>
<comment type="similarity">
    <text evidence="1">Belongs to the eukaryotic/archaeal RNase P protein component 2 family.</text>
</comment>
<dbReference type="GO" id="GO:0033204">
    <property type="term" value="F:ribonuclease P RNA binding"/>
    <property type="evidence" value="ECO:0007669"/>
    <property type="project" value="Ensembl"/>
</dbReference>
<dbReference type="InterPro" id="IPR002759">
    <property type="entry name" value="Pop5/Rpp14/Rnp2-like"/>
</dbReference>
<dbReference type="AlphaFoldDB" id="A0A8C6YCP1"/>
<dbReference type="GO" id="GO:0001682">
    <property type="term" value="P:tRNA 5'-leader removal"/>
    <property type="evidence" value="ECO:0007669"/>
    <property type="project" value="Ensembl"/>
</dbReference>
<dbReference type="SUPFAM" id="SSF160350">
    <property type="entry name" value="Rnp2-like"/>
    <property type="match status" value="1"/>
</dbReference>
<name>A0A8C6YCP1_NAJNA</name>
<gene>
    <name evidence="3" type="primary">POP5</name>
</gene>
<dbReference type="Pfam" id="PF01900">
    <property type="entry name" value="RNase_P_Rpp14"/>
    <property type="match status" value="1"/>
</dbReference>
<proteinExistence type="inferred from homology"/>
<dbReference type="InterPro" id="IPR038085">
    <property type="entry name" value="Rnp2-like_sf"/>
</dbReference>
<dbReference type="OrthoDB" id="24745at2759"/>
<organism evidence="3 4">
    <name type="scientific">Naja naja</name>
    <name type="common">Indian cobra</name>
    <dbReference type="NCBI Taxonomy" id="35670"/>
    <lineage>
        <taxon>Eukaryota</taxon>
        <taxon>Metazoa</taxon>
        <taxon>Chordata</taxon>
        <taxon>Craniata</taxon>
        <taxon>Vertebrata</taxon>
        <taxon>Euteleostomi</taxon>
        <taxon>Lepidosauria</taxon>
        <taxon>Squamata</taxon>
        <taxon>Bifurcata</taxon>
        <taxon>Unidentata</taxon>
        <taxon>Episquamata</taxon>
        <taxon>Toxicofera</taxon>
        <taxon>Serpentes</taxon>
        <taxon>Colubroidea</taxon>
        <taxon>Elapidae</taxon>
        <taxon>Elapinae</taxon>
        <taxon>Naja</taxon>
    </lineage>
</organism>
<dbReference type="PANTHER" id="PTHR48414">
    <property type="entry name" value="POP5 HOMOLOG, RIBONUCLEASE P_MRP SUBUNIT"/>
    <property type="match status" value="1"/>
</dbReference>
<dbReference type="Ensembl" id="ENSNNAT00000027918.1">
    <property type="protein sequence ID" value="ENSNNAP00000026635.1"/>
    <property type="gene ID" value="ENSNNAG00000017302.1"/>
</dbReference>
<dbReference type="Gene3D" id="3.30.70.3250">
    <property type="entry name" value="Ribonuclease P, Pop5 subunit"/>
    <property type="match status" value="1"/>
</dbReference>
<protein>
    <submittedName>
        <fullName evidence="3">POP5 homolog, ribonuclease P/MRP subunit</fullName>
    </submittedName>
</protein>
<evidence type="ECO:0000256" key="2">
    <source>
        <dbReference type="ARBA" id="ARBA00022694"/>
    </source>
</evidence>
<dbReference type="GO" id="GO:0000172">
    <property type="term" value="C:ribonuclease MRP complex"/>
    <property type="evidence" value="ECO:0007669"/>
    <property type="project" value="Ensembl"/>
</dbReference>
<dbReference type="GO" id="GO:0005655">
    <property type="term" value="C:nucleolar ribonuclease P complex"/>
    <property type="evidence" value="ECO:0007669"/>
    <property type="project" value="Ensembl"/>
</dbReference>
<dbReference type="PANTHER" id="PTHR48414:SF1">
    <property type="entry name" value="POP5 HOMOLOG, RIBONUCLEASE P_MRP SUBUNIT"/>
    <property type="match status" value="1"/>
</dbReference>
<evidence type="ECO:0000256" key="1">
    <source>
        <dbReference type="ARBA" id="ARBA00010800"/>
    </source>
</evidence>
<accession>A0A8C6YCP1</accession>
<keyword evidence="2" id="KW-0819">tRNA processing</keyword>
<evidence type="ECO:0000313" key="3">
    <source>
        <dbReference type="Ensembl" id="ENSNNAP00000026635.1"/>
    </source>
</evidence>
<sequence>MVRFRNRYFLCEIISEDPRCRQFIEERIVHNAVKNAVARIHGDFGAACCSNAFSVKYLNAYTRVVLFCCRKDFYRLLWSSLPFITQLENRSQHCPCSFNTLHVGGKLSLARVCILIGHTERERETRKRTKQISLWESDMIEQEEKKFKRTQVIGGGELTVSQHYLLRCTHQSNSIFVRQFKRIL</sequence>
<keyword evidence="4" id="KW-1185">Reference proteome</keyword>
<reference evidence="3" key="1">
    <citation type="submission" date="2025-08" db="UniProtKB">
        <authorList>
            <consortium name="Ensembl"/>
        </authorList>
    </citation>
    <scope>IDENTIFICATION</scope>
</reference>
<dbReference type="GeneTree" id="ENSGT00390000012331"/>